<proteinExistence type="inferred from homology"/>
<feature type="signal peptide" evidence="5">
    <location>
        <begin position="1"/>
        <end position="28"/>
    </location>
</feature>
<dbReference type="InterPro" id="IPR006626">
    <property type="entry name" value="PbH1"/>
</dbReference>
<dbReference type="PROSITE" id="PS51257">
    <property type="entry name" value="PROKAR_LIPOPROTEIN"/>
    <property type="match status" value="1"/>
</dbReference>
<dbReference type="Pfam" id="PF12708">
    <property type="entry name" value="Pect-lyase_RHGA_epim"/>
    <property type="match status" value="1"/>
</dbReference>
<comment type="caution">
    <text evidence="7">The sequence shown here is derived from an EMBL/GenBank/DDBJ whole genome shotgun (WGS) entry which is preliminary data.</text>
</comment>
<feature type="domain" description="Rhamnogalacturonase A/B/Epimerase-like pectate lyase" evidence="6">
    <location>
        <begin position="66"/>
        <end position="120"/>
    </location>
</feature>
<dbReference type="Gene3D" id="2.160.20.10">
    <property type="entry name" value="Single-stranded right-handed beta-helix, Pectin lyase-like"/>
    <property type="match status" value="1"/>
</dbReference>
<dbReference type="RefSeq" id="WP_193910572.1">
    <property type="nucleotide sequence ID" value="NZ_PRDL01000001.1"/>
</dbReference>
<keyword evidence="5" id="KW-0732">Signal</keyword>
<dbReference type="InterPro" id="IPR000743">
    <property type="entry name" value="Glyco_hydro_28"/>
</dbReference>
<dbReference type="InterPro" id="IPR011050">
    <property type="entry name" value="Pectin_lyase_fold/virulence"/>
</dbReference>
<evidence type="ECO:0000313" key="7">
    <source>
        <dbReference type="EMBL" id="MBE8718207.1"/>
    </source>
</evidence>
<dbReference type="GO" id="GO:0004650">
    <property type="term" value="F:polygalacturonase activity"/>
    <property type="evidence" value="ECO:0007669"/>
    <property type="project" value="InterPro"/>
</dbReference>
<dbReference type="AlphaFoldDB" id="A0A928V4P2"/>
<evidence type="ECO:0000259" key="6">
    <source>
        <dbReference type="Pfam" id="PF12708"/>
    </source>
</evidence>
<dbReference type="InterPro" id="IPR024535">
    <property type="entry name" value="RHGA/B-epi-like_pectate_lyase"/>
</dbReference>
<name>A0A928V4P2_9GAMM</name>
<evidence type="ECO:0000256" key="3">
    <source>
        <dbReference type="ARBA" id="ARBA00023295"/>
    </source>
</evidence>
<dbReference type="Pfam" id="PF00295">
    <property type="entry name" value="Glyco_hydro_28"/>
    <property type="match status" value="1"/>
</dbReference>
<sequence>MSSYQPRPIITLVSGISLLFSASCFAAAADNSKPDHSPATVQAEWKKADEIVKSIKAPVIKGADYNITKFGAVGDGKKDARPAIMEAIKKANSEGGGRVVIPEGTWLSNGPIHLQSHVNLHISEGATLLFGTQAKDYLPVVFTRWEGVEMYGYSPLIYAHKVTDIAITGSGTIDGNTKHEFHTWARNDIEDIAAIRKLGFDGVPLKDRQFGEGRKLRPSMLQIIDAERVLLEDYTIKNSPFWINHLVYTNDAVMRNVKLESFFANNDGIDIDSSRNVLIENNHFNTADDAIVVKSGRDLDGRTVARPSENIVIRNNVMGGEDGIALGSEMSGDIRHVYFTDNTYTKGSAAIRFKSNLDRGGVVEHIRVRNMNIEAVDKLFWFELTYAAGSMGGNFPPTYRDIVFENITVGHTKSVFHARVSDQSPLKHITLRNVEIKKADALFDIENVQDLVFDNVRINGKTVTSPTSSK</sequence>
<dbReference type="Proteomes" id="UP000652567">
    <property type="component" value="Unassembled WGS sequence"/>
</dbReference>
<evidence type="ECO:0000256" key="5">
    <source>
        <dbReference type="SAM" id="SignalP"/>
    </source>
</evidence>
<evidence type="ECO:0000313" key="8">
    <source>
        <dbReference type="Proteomes" id="UP000652567"/>
    </source>
</evidence>
<evidence type="ECO:0000256" key="1">
    <source>
        <dbReference type="ARBA" id="ARBA00008834"/>
    </source>
</evidence>
<accession>A0A928V4P2</accession>
<dbReference type="GO" id="GO:0005975">
    <property type="term" value="P:carbohydrate metabolic process"/>
    <property type="evidence" value="ECO:0007669"/>
    <property type="project" value="InterPro"/>
</dbReference>
<keyword evidence="8" id="KW-1185">Reference proteome</keyword>
<dbReference type="InterPro" id="IPR012334">
    <property type="entry name" value="Pectin_lyas_fold"/>
</dbReference>
<keyword evidence="3 4" id="KW-0326">Glycosidase</keyword>
<dbReference type="SUPFAM" id="SSF51126">
    <property type="entry name" value="Pectin lyase-like"/>
    <property type="match status" value="1"/>
</dbReference>
<dbReference type="PANTHER" id="PTHR31339">
    <property type="entry name" value="PECTIN LYASE-RELATED"/>
    <property type="match status" value="1"/>
</dbReference>
<dbReference type="EMBL" id="PRDL01000001">
    <property type="protein sequence ID" value="MBE8718207.1"/>
    <property type="molecule type" value="Genomic_DNA"/>
</dbReference>
<gene>
    <name evidence="7" type="ORF">C4F51_13515</name>
</gene>
<dbReference type="SMART" id="SM00710">
    <property type="entry name" value="PbH1"/>
    <property type="match status" value="5"/>
</dbReference>
<protein>
    <submittedName>
        <fullName evidence="7">Glycoside hydrolase family 28 protein</fullName>
    </submittedName>
</protein>
<evidence type="ECO:0000256" key="2">
    <source>
        <dbReference type="ARBA" id="ARBA00022801"/>
    </source>
</evidence>
<dbReference type="InterPro" id="IPR051801">
    <property type="entry name" value="GH28_Enzymes"/>
</dbReference>
<feature type="chain" id="PRO_5037990371" evidence="5">
    <location>
        <begin position="29"/>
        <end position="470"/>
    </location>
</feature>
<comment type="similarity">
    <text evidence="1 4">Belongs to the glycosyl hydrolase 28 family.</text>
</comment>
<reference evidence="7" key="1">
    <citation type="submission" date="2018-07" db="EMBL/GenBank/DDBJ databases">
        <title>Genome assembly of strain Ka43.</title>
        <authorList>
            <person name="Kukolya J."/>
            <person name="Nagy I."/>
            <person name="Horvath B."/>
            <person name="Toth A."/>
        </authorList>
    </citation>
    <scope>NUCLEOTIDE SEQUENCE</scope>
    <source>
        <strain evidence="7">KB43</strain>
    </source>
</reference>
<evidence type="ECO:0000256" key="4">
    <source>
        <dbReference type="RuleBase" id="RU361169"/>
    </source>
</evidence>
<keyword evidence="2 4" id="KW-0378">Hydrolase</keyword>
<dbReference type="PANTHER" id="PTHR31339:SF9">
    <property type="entry name" value="PLASMIN AND FIBRONECTIN-BINDING PROTEIN A"/>
    <property type="match status" value="1"/>
</dbReference>
<organism evidence="7 8">
    <name type="scientific">Cellvibrio polysaccharolyticus</name>
    <dbReference type="NCBI Taxonomy" id="2082724"/>
    <lineage>
        <taxon>Bacteria</taxon>
        <taxon>Pseudomonadati</taxon>
        <taxon>Pseudomonadota</taxon>
        <taxon>Gammaproteobacteria</taxon>
        <taxon>Cellvibrionales</taxon>
        <taxon>Cellvibrionaceae</taxon>
        <taxon>Cellvibrio</taxon>
    </lineage>
</organism>